<keyword evidence="1" id="KW-0732">Signal</keyword>
<feature type="non-terminal residue" evidence="2">
    <location>
        <position position="1"/>
    </location>
</feature>
<accession>A0A164GVU0</accession>
<feature type="non-terminal residue" evidence="2">
    <location>
        <position position="71"/>
    </location>
</feature>
<comment type="caution">
    <text evidence="2">The sequence shown here is derived from an EMBL/GenBank/DDBJ whole genome shotgun (WGS) entry which is preliminary data.</text>
</comment>
<gene>
    <name evidence="2" type="ORF">APZ42_004717</name>
</gene>
<feature type="chain" id="PRO_5007850293" evidence="1">
    <location>
        <begin position="21"/>
        <end position="71"/>
    </location>
</feature>
<dbReference type="Proteomes" id="UP000076858">
    <property type="component" value="Unassembled WGS sequence"/>
</dbReference>
<sequence>RVQQNQAVFRILCQLWLVQAVDQRNANTFGSTRTIFSEDINLRFVSSCGHCTVDYVVHFLREDLKKIKRLI</sequence>
<protein>
    <submittedName>
        <fullName evidence="2">Uncharacterized protein</fullName>
    </submittedName>
</protein>
<dbReference type="EMBL" id="LRGB01013689">
    <property type="protein sequence ID" value="KZR99417.1"/>
    <property type="molecule type" value="Genomic_DNA"/>
</dbReference>
<name>A0A164GVU0_9CRUS</name>
<evidence type="ECO:0000313" key="2">
    <source>
        <dbReference type="EMBL" id="KZR99417.1"/>
    </source>
</evidence>
<dbReference type="AlphaFoldDB" id="A0A164GVU0"/>
<keyword evidence="3" id="KW-1185">Reference proteome</keyword>
<evidence type="ECO:0000256" key="1">
    <source>
        <dbReference type="SAM" id="SignalP"/>
    </source>
</evidence>
<evidence type="ECO:0000313" key="3">
    <source>
        <dbReference type="Proteomes" id="UP000076858"/>
    </source>
</evidence>
<proteinExistence type="predicted"/>
<reference evidence="2 3" key="1">
    <citation type="submission" date="2016-03" db="EMBL/GenBank/DDBJ databases">
        <title>EvidentialGene: Evidence-directed Construction of Genes on Genomes.</title>
        <authorList>
            <person name="Gilbert D.G."/>
            <person name="Choi J.-H."/>
            <person name="Mockaitis K."/>
            <person name="Colbourne J."/>
            <person name="Pfrender M."/>
        </authorList>
    </citation>
    <scope>NUCLEOTIDE SEQUENCE [LARGE SCALE GENOMIC DNA]</scope>
    <source>
        <strain evidence="2 3">Xinb3</strain>
        <tissue evidence="2">Complete organism</tissue>
    </source>
</reference>
<organism evidence="2 3">
    <name type="scientific">Daphnia magna</name>
    <dbReference type="NCBI Taxonomy" id="35525"/>
    <lineage>
        <taxon>Eukaryota</taxon>
        <taxon>Metazoa</taxon>
        <taxon>Ecdysozoa</taxon>
        <taxon>Arthropoda</taxon>
        <taxon>Crustacea</taxon>
        <taxon>Branchiopoda</taxon>
        <taxon>Diplostraca</taxon>
        <taxon>Cladocera</taxon>
        <taxon>Anomopoda</taxon>
        <taxon>Daphniidae</taxon>
        <taxon>Daphnia</taxon>
    </lineage>
</organism>
<feature type="signal peptide" evidence="1">
    <location>
        <begin position="1"/>
        <end position="20"/>
    </location>
</feature>